<dbReference type="InParanoid" id="G4U287"/>
<feature type="region of interest" description="Disordered" evidence="1">
    <location>
        <begin position="38"/>
        <end position="66"/>
    </location>
</feature>
<dbReference type="AlphaFoldDB" id="G4U287"/>
<organism evidence="2 3">
    <name type="scientific">Serendipita indica (strain DSM 11827)</name>
    <name type="common">Root endophyte fungus</name>
    <name type="synonym">Piriformospora indica</name>
    <dbReference type="NCBI Taxonomy" id="1109443"/>
    <lineage>
        <taxon>Eukaryota</taxon>
        <taxon>Fungi</taxon>
        <taxon>Dikarya</taxon>
        <taxon>Basidiomycota</taxon>
        <taxon>Agaricomycotina</taxon>
        <taxon>Agaricomycetes</taxon>
        <taxon>Sebacinales</taxon>
        <taxon>Serendipitaceae</taxon>
        <taxon>Serendipita</taxon>
    </lineage>
</organism>
<protein>
    <submittedName>
        <fullName evidence="2">Uncharacterized protein</fullName>
    </submittedName>
</protein>
<accession>G4U287</accession>
<evidence type="ECO:0000313" key="3">
    <source>
        <dbReference type="Proteomes" id="UP000007148"/>
    </source>
</evidence>
<comment type="caution">
    <text evidence="2">The sequence shown here is derived from an EMBL/GenBank/DDBJ whole genome shotgun (WGS) entry which is preliminary data.</text>
</comment>
<evidence type="ECO:0000256" key="1">
    <source>
        <dbReference type="SAM" id="MobiDB-lite"/>
    </source>
</evidence>
<proteinExistence type="predicted"/>
<keyword evidence="3" id="KW-1185">Reference proteome</keyword>
<sequence>MSATVQGSVADKGQLWPSSLVWILLIRQSIMRFKLFKSNKKSHAKQDDLPGSSSSSIREGPSRRGAKVADTANVFLDFMANIAEASDILSPLKGACRATKTVLDTVQDIGYKE</sequence>
<dbReference type="OrthoDB" id="3301752at2759"/>
<name>G4U287_SERID</name>
<dbReference type="Proteomes" id="UP000007148">
    <property type="component" value="Unassembled WGS sequence"/>
</dbReference>
<dbReference type="HOGENOM" id="CLU_171259_0_0_1"/>
<gene>
    <name evidence="2" type="ORF">PIIN_11658</name>
</gene>
<evidence type="ECO:0000313" key="2">
    <source>
        <dbReference type="EMBL" id="CCA77680.1"/>
    </source>
</evidence>
<dbReference type="EMBL" id="CAFZ01001852">
    <property type="protein sequence ID" value="CCA77680.1"/>
    <property type="molecule type" value="Genomic_DNA"/>
</dbReference>
<reference evidence="2 3" key="1">
    <citation type="journal article" date="2011" name="PLoS Pathog.">
        <title>Endophytic Life Strategies Decoded by Genome and Transcriptome Analyses of the Mutualistic Root Symbiont Piriformospora indica.</title>
        <authorList>
            <person name="Zuccaro A."/>
            <person name="Lahrmann U."/>
            <person name="Guldener U."/>
            <person name="Langen G."/>
            <person name="Pfiffi S."/>
            <person name="Biedenkopf D."/>
            <person name="Wong P."/>
            <person name="Samans B."/>
            <person name="Grimm C."/>
            <person name="Basiewicz M."/>
            <person name="Murat C."/>
            <person name="Martin F."/>
            <person name="Kogel K.H."/>
        </authorList>
    </citation>
    <scope>NUCLEOTIDE SEQUENCE [LARGE SCALE GENOMIC DNA]</scope>
    <source>
        <strain evidence="2 3">DSM 11827</strain>
    </source>
</reference>